<comment type="caution">
    <text evidence="2">The sequence shown here is derived from an EMBL/GenBank/DDBJ whole genome shotgun (WGS) entry which is preliminary data.</text>
</comment>
<gene>
    <name evidence="2" type="ORF">QG37_04317</name>
</gene>
<proteinExistence type="predicted"/>
<dbReference type="Proteomes" id="UP000037122">
    <property type="component" value="Unassembled WGS sequence"/>
</dbReference>
<evidence type="ECO:0000256" key="1">
    <source>
        <dbReference type="SAM" id="MobiDB-lite"/>
    </source>
</evidence>
<evidence type="ECO:0000313" key="2">
    <source>
        <dbReference type="EMBL" id="KND98832.1"/>
    </source>
</evidence>
<protein>
    <submittedName>
        <fullName evidence="2">Uncharacterized protein</fullName>
    </submittedName>
</protein>
<sequence length="56" mass="6452">MAGPLGCKGRQKKAAKEAGSRQQKKKKKKKNPRIVPWKPRPLAARWPVYCPKKNQR</sequence>
<accession>A0A0L0NX99</accession>
<reference evidence="3" key="1">
    <citation type="journal article" date="2015" name="BMC Genomics">
        <title>Draft genome of a commonly misdiagnosed multidrug resistant pathogen Candida auris.</title>
        <authorList>
            <person name="Chatterjee S."/>
            <person name="Alampalli S.V."/>
            <person name="Nageshan R.K."/>
            <person name="Chettiar S.T."/>
            <person name="Joshi S."/>
            <person name="Tatu U.S."/>
        </authorList>
    </citation>
    <scope>NUCLEOTIDE SEQUENCE [LARGE SCALE GENOMIC DNA]</scope>
    <source>
        <strain evidence="3">6684</strain>
    </source>
</reference>
<dbReference type="VEuPathDB" id="FungiDB:QG37_04317"/>
<dbReference type="EMBL" id="LGST01000030">
    <property type="protein sequence ID" value="KND98832.1"/>
    <property type="molecule type" value="Genomic_DNA"/>
</dbReference>
<name>A0A0L0NX99_CANAR</name>
<feature type="region of interest" description="Disordered" evidence="1">
    <location>
        <begin position="1"/>
        <end position="40"/>
    </location>
</feature>
<feature type="compositionally biased region" description="Basic residues" evidence="1">
    <location>
        <begin position="22"/>
        <end position="32"/>
    </location>
</feature>
<organism evidence="2 3">
    <name type="scientific">Candidozyma auris</name>
    <name type="common">Yeast</name>
    <name type="synonym">Candida auris</name>
    <dbReference type="NCBI Taxonomy" id="498019"/>
    <lineage>
        <taxon>Eukaryota</taxon>
        <taxon>Fungi</taxon>
        <taxon>Dikarya</taxon>
        <taxon>Ascomycota</taxon>
        <taxon>Saccharomycotina</taxon>
        <taxon>Pichiomycetes</taxon>
        <taxon>Metschnikowiaceae</taxon>
        <taxon>Candidozyma</taxon>
    </lineage>
</organism>
<evidence type="ECO:0000313" key="3">
    <source>
        <dbReference type="Proteomes" id="UP000037122"/>
    </source>
</evidence>
<dbReference type="AlphaFoldDB" id="A0A0L0NX99"/>